<dbReference type="PANTHER" id="PTHR23355">
    <property type="entry name" value="RIBONUCLEASE"/>
    <property type="match status" value="1"/>
</dbReference>
<dbReference type="AlphaFoldDB" id="T1I3N0"/>
<accession>T1I3N0</accession>
<proteinExistence type="predicted"/>
<dbReference type="InterPro" id="IPR001900">
    <property type="entry name" value="RNase_II/R"/>
</dbReference>
<dbReference type="EnsemblMetazoa" id="RPRC010899-RA">
    <property type="protein sequence ID" value="RPRC010899-PA"/>
    <property type="gene ID" value="RPRC010899"/>
</dbReference>
<dbReference type="Proteomes" id="UP000015103">
    <property type="component" value="Unassembled WGS sequence"/>
</dbReference>
<keyword evidence="3" id="KW-1185">Reference proteome</keyword>
<dbReference type="InParanoid" id="T1I3N0"/>
<dbReference type="EMBL" id="ACPB03027837">
    <property type="status" value="NOT_ANNOTATED_CDS"/>
    <property type="molecule type" value="Genomic_DNA"/>
</dbReference>
<dbReference type="STRING" id="13249.T1I3N0"/>
<dbReference type="eggNOG" id="KOG2102">
    <property type="taxonomic scope" value="Eukaryota"/>
</dbReference>
<dbReference type="SMART" id="SM00955">
    <property type="entry name" value="RNB"/>
    <property type="match status" value="1"/>
</dbReference>
<dbReference type="GO" id="GO:0003723">
    <property type="term" value="F:RNA binding"/>
    <property type="evidence" value="ECO:0007669"/>
    <property type="project" value="InterPro"/>
</dbReference>
<dbReference type="Pfam" id="PF00773">
    <property type="entry name" value="RNB"/>
    <property type="match status" value="1"/>
</dbReference>
<dbReference type="HOGENOM" id="CLU_002333_5_2_1"/>
<dbReference type="PROSITE" id="PS01175">
    <property type="entry name" value="RIBONUCLEASE_II"/>
    <property type="match status" value="1"/>
</dbReference>
<evidence type="ECO:0000313" key="2">
    <source>
        <dbReference type="EnsemblMetazoa" id="RPRC010899-PA"/>
    </source>
</evidence>
<dbReference type="FunCoup" id="T1I3N0">
    <property type="interactions" value="1548"/>
</dbReference>
<dbReference type="GO" id="GO:0006402">
    <property type="term" value="P:mRNA catabolic process"/>
    <property type="evidence" value="ECO:0007669"/>
    <property type="project" value="TreeGrafter"/>
</dbReference>
<dbReference type="InterPro" id="IPR041093">
    <property type="entry name" value="Dis3l2-like_C"/>
</dbReference>
<feature type="domain" description="RNB" evidence="1">
    <location>
        <begin position="196"/>
        <end position="538"/>
    </location>
</feature>
<dbReference type="SUPFAM" id="SSF50249">
    <property type="entry name" value="Nucleic acid-binding proteins"/>
    <property type="match status" value="3"/>
</dbReference>
<organism evidence="2 3">
    <name type="scientific">Rhodnius prolixus</name>
    <name type="common">Triatomid bug</name>
    <dbReference type="NCBI Taxonomy" id="13249"/>
    <lineage>
        <taxon>Eukaryota</taxon>
        <taxon>Metazoa</taxon>
        <taxon>Ecdysozoa</taxon>
        <taxon>Arthropoda</taxon>
        <taxon>Hexapoda</taxon>
        <taxon>Insecta</taxon>
        <taxon>Pterygota</taxon>
        <taxon>Neoptera</taxon>
        <taxon>Paraneoptera</taxon>
        <taxon>Hemiptera</taxon>
        <taxon>Heteroptera</taxon>
        <taxon>Panheteroptera</taxon>
        <taxon>Cimicomorpha</taxon>
        <taxon>Reduviidae</taxon>
        <taxon>Triatominae</taxon>
        <taxon>Rhodnius</taxon>
    </lineage>
</organism>
<protein>
    <submittedName>
        <fullName evidence="2">RNB domain-containing protein</fullName>
    </submittedName>
</protein>
<dbReference type="Gene3D" id="2.40.50.690">
    <property type="match status" value="1"/>
</dbReference>
<dbReference type="GO" id="GO:0000175">
    <property type="term" value="F:3'-5'-RNA exonuclease activity"/>
    <property type="evidence" value="ECO:0007669"/>
    <property type="project" value="TreeGrafter"/>
</dbReference>
<reference evidence="2" key="1">
    <citation type="submission" date="2015-05" db="UniProtKB">
        <authorList>
            <consortium name="EnsemblMetazoa"/>
        </authorList>
    </citation>
    <scope>IDENTIFICATION</scope>
</reference>
<dbReference type="Gene3D" id="2.40.50.140">
    <property type="entry name" value="Nucleic acid-binding proteins"/>
    <property type="match status" value="1"/>
</dbReference>
<dbReference type="InterPro" id="IPR050180">
    <property type="entry name" value="RNR_Ribonuclease"/>
</dbReference>
<dbReference type="InterPro" id="IPR041505">
    <property type="entry name" value="Dis3_CSD2"/>
</dbReference>
<dbReference type="VEuPathDB" id="VectorBase:RPRC010899"/>
<name>T1I3N0_RHOPR</name>
<dbReference type="OMA" id="AFLRCHP"/>
<dbReference type="InterPro" id="IPR022966">
    <property type="entry name" value="RNase_II/R_CS"/>
</dbReference>
<dbReference type="InterPro" id="IPR012340">
    <property type="entry name" value="NA-bd_OB-fold"/>
</dbReference>
<sequence>LQGELRINPKNYTEAYITHPVNRQDVLILGVADRNRALDGDIVVVEIKEEDDFLNYLISFNLKQQNGNIVYIIELVNKRSIIGFVQKYDDNFAMVRPRDCRLPRLLVAVATLPDELRNNIDESVDVYYKAQIVCWNTPKFAQGLIVCKIGKKGEIAAETEAILRELDLDSAPVPESLNKYLPPLPYTISQQEIDSRLDLRKETIFSIDPETARDLDDAVSIKKISSNKYEVGVHISDVSYFLQEGTPLDEKVSERATTIYMVDRVNHMLPIQLCMLCSLLPGEDKFAFSVIWEMTEEGDIINTTFARSVIQSCAQLSYGHAQVILKFIQDIMDGKEFVKLPPLYNGKTENEIKESVLALYSISKNLTAKRFAGGALRIDQPKLAFKLDNDCLPYEACLYVLKDSNRLIEEFMLLANQSVAEFIHRKYPEIALLRRHPPPKEEMISRQSSLNKLGIFIETKTSGDLHNSLLKYTHDDPARVIVLNCLCSKAMCRALYYCNESDTHHYALNIEMYTHFTSPIRRYVDVVVHRVLAAAMGYSSPPSWDTNTVRDYARNSNVKKYAAKRAGEASSDLFTTLYIKKLGSLETLAVVFNISSHSFDAIVSSLALKIRVYIDVSIYNDVDVEHKENDIASSLIIRWNQLSYTQIVQMFSEVRLLLKIQETSLQIEAQLLPPSVLTFT</sequence>
<evidence type="ECO:0000313" key="3">
    <source>
        <dbReference type="Proteomes" id="UP000015103"/>
    </source>
</evidence>
<evidence type="ECO:0000259" key="1">
    <source>
        <dbReference type="SMART" id="SM00955"/>
    </source>
</evidence>
<dbReference type="PANTHER" id="PTHR23355:SF9">
    <property type="entry name" value="DIS3-LIKE EXONUCLEASE 2"/>
    <property type="match status" value="1"/>
</dbReference>
<dbReference type="GO" id="GO:0010587">
    <property type="term" value="P:miRNA catabolic process"/>
    <property type="evidence" value="ECO:0007669"/>
    <property type="project" value="TreeGrafter"/>
</dbReference>
<dbReference type="Pfam" id="PF17877">
    <property type="entry name" value="Dis3l2_C_term"/>
    <property type="match status" value="1"/>
</dbReference>
<dbReference type="Pfam" id="PF17849">
    <property type="entry name" value="OB_Dis3"/>
    <property type="match status" value="1"/>
</dbReference>
<dbReference type="GO" id="GO:0000932">
    <property type="term" value="C:P-body"/>
    <property type="evidence" value="ECO:0007669"/>
    <property type="project" value="TreeGrafter"/>
</dbReference>
<dbReference type="Gene3D" id="2.40.50.700">
    <property type="match status" value="1"/>
</dbReference>